<dbReference type="STRING" id="1297617.IB211_03174"/>
<reference evidence="3 4" key="1">
    <citation type="journal article" date="2015" name="Nat. Commun.">
        <title>Production of butyrate from lysine and the Amadori product fructoselysine by a human gut commensal.</title>
        <authorList>
            <person name="Bui T.P."/>
            <person name="Ritari J."/>
            <person name="Boeren S."/>
            <person name="de Waard P."/>
            <person name="Plugge C.M."/>
            <person name="de Vos W.M."/>
        </authorList>
    </citation>
    <scope>NUCLEOTIDE SEQUENCE [LARGE SCALE GENOMIC DNA]</scope>
    <source>
        <strain evidence="3 4">AF211</strain>
    </source>
</reference>
<dbReference type="KEGG" id="ibu:IB211_03174"/>
<evidence type="ECO:0000259" key="1">
    <source>
        <dbReference type="Pfam" id="PF07905"/>
    </source>
</evidence>
<protein>
    <submittedName>
        <fullName evidence="3">Regulator of polyketide synthase expression</fullName>
    </submittedName>
</protein>
<dbReference type="RefSeq" id="WP_058118581.1">
    <property type="nucleotide sequence ID" value="NZ_CP011307.1"/>
</dbReference>
<feature type="domain" description="Purine catabolism PurC-like" evidence="1">
    <location>
        <begin position="6"/>
        <end position="123"/>
    </location>
</feature>
<dbReference type="PANTHER" id="PTHR33744">
    <property type="entry name" value="CARBOHYDRATE DIACID REGULATOR"/>
    <property type="match status" value="1"/>
</dbReference>
<dbReference type="PANTHER" id="PTHR33744:SF1">
    <property type="entry name" value="DNA-BINDING TRANSCRIPTIONAL ACTIVATOR ADER"/>
    <property type="match status" value="1"/>
</dbReference>
<name>A0A0S2W886_9FIRM</name>
<dbReference type="Gene3D" id="1.10.10.2840">
    <property type="entry name" value="PucR C-terminal helix-turn-helix domain"/>
    <property type="match status" value="1"/>
</dbReference>
<accession>A0A0S2W886</accession>
<dbReference type="Pfam" id="PF07905">
    <property type="entry name" value="PucR"/>
    <property type="match status" value="1"/>
</dbReference>
<gene>
    <name evidence="3" type="ORF">IB211_03174</name>
</gene>
<evidence type="ECO:0000313" key="4">
    <source>
        <dbReference type="Proteomes" id="UP000064844"/>
    </source>
</evidence>
<dbReference type="EMBL" id="CP011307">
    <property type="protein sequence ID" value="ALP95565.1"/>
    <property type="molecule type" value="Genomic_DNA"/>
</dbReference>
<dbReference type="Proteomes" id="UP000064844">
    <property type="component" value="Chromosome"/>
</dbReference>
<dbReference type="InterPro" id="IPR012914">
    <property type="entry name" value="PucR_dom"/>
</dbReference>
<dbReference type="AlphaFoldDB" id="A0A0S2W886"/>
<dbReference type="Pfam" id="PF13556">
    <property type="entry name" value="HTH_30"/>
    <property type="match status" value="1"/>
</dbReference>
<keyword evidence="4" id="KW-1185">Reference proteome</keyword>
<dbReference type="InterPro" id="IPR051448">
    <property type="entry name" value="CdaR-like_regulators"/>
</dbReference>
<proteinExistence type="predicted"/>
<dbReference type="InterPro" id="IPR025736">
    <property type="entry name" value="PucR_C-HTH_dom"/>
</dbReference>
<evidence type="ECO:0000313" key="3">
    <source>
        <dbReference type="EMBL" id="ALP95565.1"/>
    </source>
</evidence>
<feature type="domain" description="PucR C-terminal helix-turn-helix" evidence="2">
    <location>
        <begin position="325"/>
        <end position="366"/>
    </location>
</feature>
<dbReference type="InterPro" id="IPR042070">
    <property type="entry name" value="PucR_C-HTH_sf"/>
</dbReference>
<organism evidence="3 4">
    <name type="scientific">Intestinimonas butyriciproducens</name>
    <dbReference type="NCBI Taxonomy" id="1297617"/>
    <lineage>
        <taxon>Bacteria</taxon>
        <taxon>Bacillati</taxon>
        <taxon>Bacillota</taxon>
        <taxon>Clostridia</taxon>
        <taxon>Eubacteriales</taxon>
        <taxon>Intestinimonas</taxon>
    </lineage>
</organism>
<reference evidence="4" key="2">
    <citation type="submission" date="2015-04" db="EMBL/GenBank/DDBJ databases">
        <title>A butyrogenic pathway from the amino acid lysine in a human gut commensal.</title>
        <authorList>
            <person name="de Vos W.M."/>
            <person name="Bui N.T.P."/>
            <person name="Plugge C.M."/>
            <person name="Ritari J."/>
        </authorList>
    </citation>
    <scope>NUCLEOTIDE SEQUENCE [LARGE SCALE GENOMIC DNA]</scope>
    <source>
        <strain evidence="4">AF211</strain>
    </source>
</reference>
<evidence type="ECO:0000259" key="2">
    <source>
        <dbReference type="Pfam" id="PF13556"/>
    </source>
</evidence>
<sequence>MLTVMEVLSQPLFSDFEFLTNQSGLYNVISGVGIFEWESKEVIQREFNSGEFVITTLSYARENINDGIGCLQALIGQHVAAIAIKDIYFRELPPEIIDLANRNHTPILLFSNVNFEDIIFNIKNALLSNNFNASLIDRINELFRGPKNAGLDARIKNINPFFRANNICCYCRPASGEEQILSDKLDQYYRAYLHNRKESLHSEYDAYTLVKYPSGILVIYSTDDGVDTIRKKLLQLLYLLNLERMDFRIGISTPRESLNTLPASIWESIYACATSVISKEPLLDFCQIGVYQFLCALRHHAWVEQFYYNIERLLSEYDERHHSNLLETVLTYVKCDRNISLAAEMLFQHSNTIRYRLEKVKTVLGLEETVDYYNQLYVFATLYEIRQVLDHWDLAGAIEVYPIEPPI</sequence>